<evidence type="ECO:0000313" key="13">
    <source>
        <dbReference type="Proteomes" id="UP000245362"/>
    </source>
</evidence>
<feature type="chain" id="PRO_5015595290" description="Flagellar protein FliL" evidence="11">
    <location>
        <begin position="24"/>
        <end position="139"/>
    </location>
</feature>
<gene>
    <name evidence="12" type="ORF">DI392_18470</name>
</gene>
<evidence type="ECO:0000256" key="7">
    <source>
        <dbReference type="ARBA" id="ARBA00022779"/>
    </source>
</evidence>
<dbReference type="EMBL" id="QFWT01000014">
    <property type="protein sequence ID" value="PWI31903.1"/>
    <property type="molecule type" value="Genomic_DNA"/>
</dbReference>
<reference evidence="12 13" key="1">
    <citation type="submission" date="2018-05" db="EMBL/GenBank/DDBJ databases">
        <title>Vibrio limimaris sp. nov., isolated from marine sediment.</title>
        <authorList>
            <person name="Li C.-M."/>
        </authorList>
    </citation>
    <scope>NUCLEOTIDE SEQUENCE [LARGE SCALE GENOMIC DNA]</scope>
    <source>
        <strain evidence="12 13">E4404</strain>
    </source>
</reference>
<dbReference type="OrthoDB" id="5588622at2"/>
<evidence type="ECO:0000256" key="1">
    <source>
        <dbReference type="ARBA" id="ARBA00002254"/>
    </source>
</evidence>
<keyword evidence="7 10" id="KW-0283">Flagellar rotation</keyword>
<comment type="caution">
    <text evidence="12">The sequence shown here is derived from an EMBL/GenBank/DDBJ whole genome shotgun (WGS) entry which is preliminary data.</text>
</comment>
<dbReference type="RefSeq" id="WP_109321205.1">
    <property type="nucleotide sequence ID" value="NZ_QFWT01000014.1"/>
</dbReference>
<keyword evidence="11" id="KW-0732">Signal</keyword>
<name>A0A2U3B520_9VIBR</name>
<dbReference type="InterPro" id="IPR005503">
    <property type="entry name" value="FliL"/>
</dbReference>
<evidence type="ECO:0000256" key="2">
    <source>
        <dbReference type="ARBA" id="ARBA00004162"/>
    </source>
</evidence>
<feature type="signal peptide" evidence="11">
    <location>
        <begin position="1"/>
        <end position="23"/>
    </location>
</feature>
<dbReference type="GO" id="GO:0006935">
    <property type="term" value="P:chemotaxis"/>
    <property type="evidence" value="ECO:0007669"/>
    <property type="project" value="UniProtKB-KW"/>
</dbReference>
<dbReference type="Pfam" id="PF03748">
    <property type="entry name" value="FliL"/>
    <property type="match status" value="1"/>
</dbReference>
<keyword evidence="6" id="KW-0812">Transmembrane</keyword>
<keyword evidence="12" id="KW-0969">Cilium</keyword>
<keyword evidence="9 10" id="KW-0472">Membrane</keyword>
<protein>
    <recommendedName>
        <fullName evidence="10">Flagellar protein FliL</fullName>
    </recommendedName>
</protein>
<keyword evidence="10" id="KW-0997">Cell inner membrane</keyword>
<dbReference type="PANTHER" id="PTHR35091:SF5">
    <property type="entry name" value="FLAGELLAR PROTEIN FLIL"/>
    <property type="match status" value="1"/>
</dbReference>
<organism evidence="12 13">
    <name type="scientific">Vibrio albus</name>
    <dbReference type="NCBI Taxonomy" id="2200953"/>
    <lineage>
        <taxon>Bacteria</taxon>
        <taxon>Pseudomonadati</taxon>
        <taxon>Pseudomonadota</taxon>
        <taxon>Gammaproteobacteria</taxon>
        <taxon>Vibrionales</taxon>
        <taxon>Vibrionaceae</taxon>
        <taxon>Vibrio</taxon>
    </lineage>
</organism>
<keyword evidence="12" id="KW-0966">Cell projection</keyword>
<keyword evidence="13" id="KW-1185">Reference proteome</keyword>
<evidence type="ECO:0000256" key="6">
    <source>
        <dbReference type="ARBA" id="ARBA00022692"/>
    </source>
</evidence>
<sequence length="139" mass="15854">MLIRYLTLFVCVASLCFSSLTLAEDSSGEQTGPRFAYFTLAPDLTTNFYTKGKKLGYLQVRIDLMVADASYIADLEKHQPLIRDAIIEMIGEQPEDKIKTLAGREELRQELKEHLNDILLAETGRTLLTDLLFTKYLYQ</sequence>
<keyword evidence="4" id="KW-1003">Cell membrane</keyword>
<dbReference type="PANTHER" id="PTHR35091">
    <property type="entry name" value="FLAGELLAR PROTEIN FLIL"/>
    <property type="match status" value="1"/>
</dbReference>
<evidence type="ECO:0000256" key="5">
    <source>
        <dbReference type="ARBA" id="ARBA00022500"/>
    </source>
</evidence>
<dbReference type="GO" id="GO:0009425">
    <property type="term" value="C:bacterial-type flagellum basal body"/>
    <property type="evidence" value="ECO:0007669"/>
    <property type="project" value="InterPro"/>
</dbReference>
<accession>A0A2U3B520</accession>
<evidence type="ECO:0000256" key="10">
    <source>
        <dbReference type="RuleBase" id="RU364125"/>
    </source>
</evidence>
<evidence type="ECO:0000256" key="3">
    <source>
        <dbReference type="ARBA" id="ARBA00008281"/>
    </source>
</evidence>
<evidence type="ECO:0000256" key="11">
    <source>
        <dbReference type="SAM" id="SignalP"/>
    </source>
</evidence>
<keyword evidence="5 10" id="KW-0145">Chemotaxis</keyword>
<evidence type="ECO:0000256" key="8">
    <source>
        <dbReference type="ARBA" id="ARBA00022989"/>
    </source>
</evidence>
<dbReference type="GO" id="GO:0005886">
    <property type="term" value="C:plasma membrane"/>
    <property type="evidence" value="ECO:0007669"/>
    <property type="project" value="UniProtKB-SubCell"/>
</dbReference>
<keyword evidence="12" id="KW-0282">Flagellum</keyword>
<dbReference type="GO" id="GO:0071978">
    <property type="term" value="P:bacterial-type flagellum-dependent swarming motility"/>
    <property type="evidence" value="ECO:0007669"/>
    <property type="project" value="TreeGrafter"/>
</dbReference>
<comment type="similarity">
    <text evidence="3 10">Belongs to the FliL family.</text>
</comment>
<evidence type="ECO:0000256" key="9">
    <source>
        <dbReference type="ARBA" id="ARBA00023136"/>
    </source>
</evidence>
<evidence type="ECO:0000256" key="4">
    <source>
        <dbReference type="ARBA" id="ARBA00022475"/>
    </source>
</evidence>
<dbReference type="Proteomes" id="UP000245362">
    <property type="component" value="Unassembled WGS sequence"/>
</dbReference>
<keyword evidence="8" id="KW-1133">Transmembrane helix</keyword>
<comment type="subcellular location">
    <subcellularLocation>
        <location evidence="10">Cell inner membrane</location>
    </subcellularLocation>
    <subcellularLocation>
        <location evidence="2">Cell membrane</location>
        <topology evidence="2">Single-pass membrane protein</topology>
    </subcellularLocation>
</comment>
<evidence type="ECO:0000313" key="12">
    <source>
        <dbReference type="EMBL" id="PWI31903.1"/>
    </source>
</evidence>
<dbReference type="AlphaFoldDB" id="A0A2U3B520"/>
<comment type="function">
    <text evidence="1 10">Controls the rotational direction of flagella during chemotaxis.</text>
</comment>
<proteinExistence type="inferred from homology"/>